<feature type="transmembrane region" description="Helical" evidence="1">
    <location>
        <begin position="85"/>
        <end position="108"/>
    </location>
</feature>
<keyword evidence="1" id="KW-0812">Transmembrane</keyword>
<feature type="transmembrane region" description="Helical" evidence="1">
    <location>
        <begin position="114"/>
        <end position="132"/>
    </location>
</feature>
<dbReference type="PANTHER" id="PTHR37810:SF5">
    <property type="entry name" value="IMMUNITY PROTEIN SDPI"/>
    <property type="match status" value="1"/>
</dbReference>
<sequence length="139" mass="14100">MSPSWSRTDGLAVGIVALAALAGVALWPQLPAEVAIHFSASGTPDNHVPKAVGVVLLPGLMLGLLVLVQAGLAADPPSHPQTGPVVVLSTTAFLGVIHVLVIAWNAGYPVPLDGLLVGTLVFAALLVGYSVWREGTSLG</sequence>
<feature type="transmembrane region" description="Helical" evidence="1">
    <location>
        <begin position="12"/>
        <end position="30"/>
    </location>
</feature>
<gene>
    <name evidence="3" type="ORF">NDI86_07940</name>
</gene>
<organism evidence="3 4">
    <name type="scientific">Haloarcula onubensis</name>
    <dbReference type="NCBI Taxonomy" id="2950539"/>
    <lineage>
        <taxon>Archaea</taxon>
        <taxon>Methanobacteriati</taxon>
        <taxon>Methanobacteriota</taxon>
        <taxon>Stenosarchaea group</taxon>
        <taxon>Halobacteria</taxon>
        <taxon>Halobacteriales</taxon>
        <taxon>Haloarculaceae</taxon>
        <taxon>Haloarcula</taxon>
    </lineage>
</organism>
<name>A0ABU2FMT7_9EURY</name>
<feature type="domain" description="DUF1648" evidence="2">
    <location>
        <begin position="15"/>
        <end position="62"/>
    </location>
</feature>
<accession>A0ABU2FMT7</accession>
<proteinExistence type="predicted"/>
<keyword evidence="1" id="KW-0472">Membrane</keyword>
<evidence type="ECO:0000313" key="3">
    <source>
        <dbReference type="EMBL" id="MDS0282053.1"/>
    </source>
</evidence>
<evidence type="ECO:0000259" key="2">
    <source>
        <dbReference type="Pfam" id="PF07853"/>
    </source>
</evidence>
<protein>
    <submittedName>
        <fullName evidence="3">DUF1648 domain-containing protein</fullName>
    </submittedName>
</protein>
<dbReference type="PANTHER" id="PTHR37810">
    <property type="entry name" value="IMMUNITY PROTEIN SDPI"/>
    <property type="match status" value="1"/>
</dbReference>
<comment type="caution">
    <text evidence="3">The sequence shown here is derived from an EMBL/GenBank/DDBJ whole genome shotgun (WGS) entry which is preliminary data.</text>
</comment>
<reference evidence="3 4" key="1">
    <citation type="submission" date="2022-06" db="EMBL/GenBank/DDBJ databases">
        <title>Halomicroarcula sp. a new haloarchaeum isolate from saline soil.</title>
        <authorList>
            <person name="Strakova D."/>
            <person name="Galisteo C."/>
            <person name="Sanchez-Porro C."/>
            <person name="Ventosa A."/>
        </authorList>
    </citation>
    <scope>NUCLEOTIDE SEQUENCE [LARGE SCALE GENOMIC DNA]</scope>
    <source>
        <strain evidence="3 4">S3CR25-11</strain>
    </source>
</reference>
<dbReference type="EMBL" id="JAMQOS010000002">
    <property type="protein sequence ID" value="MDS0282053.1"/>
    <property type="molecule type" value="Genomic_DNA"/>
</dbReference>
<keyword evidence="4" id="KW-1185">Reference proteome</keyword>
<dbReference type="RefSeq" id="WP_310899886.1">
    <property type="nucleotide sequence ID" value="NZ_JAMQOS010000002.1"/>
</dbReference>
<feature type="transmembrane region" description="Helical" evidence="1">
    <location>
        <begin position="50"/>
        <end position="73"/>
    </location>
</feature>
<evidence type="ECO:0000256" key="1">
    <source>
        <dbReference type="SAM" id="Phobius"/>
    </source>
</evidence>
<keyword evidence="1" id="KW-1133">Transmembrane helix</keyword>
<dbReference type="InterPro" id="IPR012867">
    <property type="entry name" value="DUF1648"/>
</dbReference>
<evidence type="ECO:0000313" key="4">
    <source>
        <dbReference type="Proteomes" id="UP001268864"/>
    </source>
</evidence>
<dbReference type="Pfam" id="PF07853">
    <property type="entry name" value="DUF1648"/>
    <property type="match status" value="1"/>
</dbReference>
<dbReference type="Proteomes" id="UP001268864">
    <property type="component" value="Unassembled WGS sequence"/>
</dbReference>